<dbReference type="NCBIfam" id="TIGR01352">
    <property type="entry name" value="tonB_Cterm"/>
    <property type="match status" value="1"/>
</dbReference>
<protein>
    <submittedName>
        <fullName evidence="13">Energy transducer TonB</fullName>
    </submittedName>
</protein>
<evidence type="ECO:0000256" key="3">
    <source>
        <dbReference type="ARBA" id="ARBA00022448"/>
    </source>
</evidence>
<evidence type="ECO:0000256" key="4">
    <source>
        <dbReference type="ARBA" id="ARBA00022475"/>
    </source>
</evidence>
<feature type="compositionally biased region" description="Polar residues" evidence="10">
    <location>
        <begin position="94"/>
        <end position="107"/>
    </location>
</feature>
<dbReference type="SUPFAM" id="SSF74653">
    <property type="entry name" value="TolA/TonB C-terminal domain"/>
    <property type="match status" value="1"/>
</dbReference>
<reference evidence="13 14" key="1">
    <citation type="submission" date="2021-08" db="EMBL/GenBank/DDBJ databases">
        <title>Helicobacter spp. isolated from feces of Anatolian Ground Squirrel (Spermophilus xanthoprymnus) in Turkey.</title>
        <authorList>
            <person name="Aydin F."/>
            <person name="Abay S."/>
            <person name="Kayman T."/>
            <person name="Karakaya E."/>
            <person name="Saticioglu I.B."/>
        </authorList>
    </citation>
    <scope>NUCLEOTIDE SEQUENCE [LARGE SCALE GENOMIC DNA]</scope>
    <source>
        <strain evidence="13 14">Faydin-H70</strain>
    </source>
</reference>
<dbReference type="Gene3D" id="3.30.1150.10">
    <property type="match status" value="1"/>
</dbReference>
<keyword evidence="4" id="KW-1003">Cell membrane</keyword>
<evidence type="ECO:0000256" key="7">
    <source>
        <dbReference type="ARBA" id="ARBA00022927"/>
    </source>
</evidence>
<dbReference type="InterPro" id="IPR037682">
    <property type="entry name" value="TonB_C"/>
</dbReference>
<proteinExistence type="inferred from homology"/>
<sequence length="215" mass="24798">MNLFLNHKSQAFYITSFLFSLLFFGFLYSTSWFKVTPQQESFSLTMQQFITQSTQNPLLNTQKSIESIPKEQKDISHKKSIKTKKHKPKPMPQPHQSLIASSNTSTPTNAIPKDSIETLTFGKDNHPFLKAVKKAIDSNVNYPRQARKMRMQGEVLVEFLWTKHRILKDLKVRKSSGYPILDENALKTIQKASSHFPTHTNNAYLQIPIVFTLRN</sequence>
<feature type="compositionally biased region" description="Basic and acidic residues" evidence="10">
    <location>
        <begin position="68"/>
        <end position="77"/>
    </location>
</feature>
<feature type="transmembrane region" description="Helical" evidence="11">
    <location>
        <begin position="12"/>
        <end position="33"/>
    </location>
</feature>
<keyword evidence="5" id="KW-0997">Cell inner membrane</keyword>
<dbReference type="Proteomes" id="UP000700059">
    <property type="component" value="Unassembled WGS sequence"/>
</dbReference>
<dbReference type="InterPro" id="IPR006260">
    <property type="entry name" value="TonB/TolA_C"/>
</dbReference>
<keyword evidence="3" id="KW-0813">Transport</keyword>
<organism evidence="13 14">
    <name type="scientific">Helicobacter turcicus</name>
    <dbReference type="NCBI Taxonomy" id="2867412"/>
    <lineage>
        <taxon>Bacteria</taxon>
        <taxon>Pseudomonadati</taxon>
        <taxon>Campylobacterota</taxon>
        <taxon>Epsilonproteobacteria</taxon>
        <taxon>Campylobacterales</taxon>
        <taxon>Helicobacteraceae</taxon>
        <taxon>Helicobacter</taxon>
    </lineage>
</organism>
<dbReference type="PANTHER" id="PTHR33446">
    <property type="entry name" value="PROTEIN TONB-RELATED"/>
    <property type="match status" value="1"/>
</dbReference>
<comment type="similarity">
    <text evidence="2">Belongs to the TonB family.</text>
</comment>
<dbReference type="PROSITE" id="PS52015">
    <property type="entry name" value="TONB_CTD"/>
    <property type="match status" value="1"/>
</dbReference>
<comment type="caution">
    <text evidence="13">The sequence shown here is derived from an EMBL/GenBank/DDBJ whole genome shotgun (WGS) entry which is preliminary data.</text>
</comment>
<dbReference type="EMBL" id="JAIGYQ010000011">
    <property type="protein sequence ID" value="MBX7491316.1"/>
    <property type="molecule type" value="Genomic_DNA"/>
</dbReference>
<gene>
    <name evidence="13" type="ORF">K4G57_07570</name>
</gene>
<accession>A0ABS7JPJ2</accession>
<evidence type="ECO:0000313" key="13">
    <source>
        <dbReference type="EMBL" id="MBX7491316.1"/>
    </source>
</evidence>
<name>A0ABS7JPJ2_9HELI</name>
<feature type="domain" description="TonB C-terminal" evidence="12">
    <location>
        <begin position="127"/>
        <end position="215"/>
    </location>
</feature>
<feature type="region of interest" description="Disordered" evidence="10">
    <location>
        <begin position="67"/>
        <end position="107"/>
    </location>
</feature>
<comment type="subcellular location">
    <subcellularLocation>
        <location evidence="1">Cell inner membrane</location>
        <topology evidence="1">Single-pass membrane protein</topology>
        <orientation evidence="1">Periplasmic side</orientation>
    </subcellularLocation>
</comment>
<dbReference type="Pfam" id="PF03544">
    <property type="entry name" value="TonB_C"/>
    <property type="match status" value="1"/>
</dbReference>
<dbReference type="InterPro" id="IPR051045">
    <property type="entry name" value="TonB-dependent_transducer"/>
</dbReference>
<dbReference type="RefSeq" id="WP_221532596.1">
    <property type="nucleotide sequence ID" value="NZ_JAIGYP010000011.1"/>
</dbReference>
<keyword evidence="14" id="KW-1185">Reference proteome</keyword>
<evidence type="ECO:0000256" key="11">
    <source>
        <dbReference type="SAM" id="Phobius"/>
    </source>
</evidence>
<evidence type="ECO:0000256" key="1">
    <source>
        <dbReference type="ARBA" id="ARBA00004383"/>
    </source>
</evidence>
<evidence type="ECO:0000256" key="10">
    <source>
        <dbReference type="SAM" id="MobiDB-lite"/>
    </source>
</evidence>
<keyword evidence="7" id="KW-0653">Protein transport</keyword>
<feature type="compositionally biased region" description="Basic residues" evidence="10">
    <location>
        <begin position="78"/>
        <end position="89"/>
    </location>
</feature>
<evidence type="ECO:0000256" key="2">
    <source>
        <dbReference type="ARBA" id="ARBA00006555"/>
    </source>
</evidence>
<keyword evidence="9 11" id="KW-0472">Membrane</keyword>
<evidence type="ECO:0000256" key="8">
    <source>
        <dbReference type="ARBA" id="ARBA00022989"/>
    </source>
</evidence>
<keyword evidence="8 11" id="KW-1133">Transmembrane helix</keyword>
<evidence type="ECO:0000256" key="9">
    <source>
        <dbReference type="ARBA" id="ARBA00023136"/>
    </source>
</evidence>
<dbReference type="PANTHER" id="PTHR33446:SF2">
    <property type="entry name" value="PROTEIN TONB"/>
    <property type="match status" value="1"/>
</dbReference>
<evidence type="ECO:0000259" key="12">
    <source>
        <dbReference type="PROSITE" id="PS52015"/>
    </source>
</evidence>
<evidence type="ECO:0000256" key="5">
    <source>
        <dbReference type="ARBA" id="ARBA00022519"/>
    </source>
</evidence>
<evidence type="ECO:0000313" key="14">
    <source>
        <dbReference type="Proteomes" id="UP000700059"/>
    </source>
</evidence>
<keyword evidence="6 11" id="KW-0812">Transmembrane</keyword>
<evidence type="ECO:0000256" key="6">
    <source>
        <dbReference type="ARBA" id="ARBA00022692"/>
    </source>
</evidence>